<evidence type="ECO:0000256" key="7">
    <source>
        <dbReference type="ARBA" id="ARBA00022801"/>
    </source>
</evidence>
<evidence type="ECO:0000313" key="16">
    <source>
        <dbReference type="Proteomes" id="UP000251213"/>
    </source>
</evidence>
<evidence type="ECO:0000256" key="8">
    <source>
        <dbReference type="ARBA" id="ARBA00022839"/>
    </source>
</evidence>
<keyword evidence="5 13" id="KW-0540">Nuclease</keyword>
<evidence type="ECO:0000256" key="2">
    <source>
        <dbReference type="ARBA" id="ARBA00009189"/>
    </source>
</evidence>
<comment type="caution">
    <text evidence="15">The sequence shown here is derived from an EMBL/GenBank/DDBJ whole genome shotgun (WGS) entry which is preliminary data.</text>
</comment>
<comment type="cofactor">
    <cofactor evidence="13">
        <name>iron-sulfur cluster</name>
        <dbReference type="ChEBI" id="CHEBI:30408"/>
    </cofactor>
</comment>
<dbReference type="PANTHER" id="PTHR36531">
    <property type="entry name" value="CRISPR-ASSOCIATED EXONUCLEASE CAS4"/>
    <property type="match status" value="1"/>
</dbReference>
<protein>
    <recommendedName>
        <fullName evidence="4 13">CRISPR-associated exonuclease Cas4</fullName>
        <ecNumber evidence="3 13">3.1.12.1</ecNumber>
    </recommendedName>
</protein>
<evidence type="ECO:0000256" key="9">
    <source>
        <dbReference type="ARBA" id="ARBA00023004"/>
    </source>
</evidence>
<keyword evidence="7 13" id="KW-0378">Hydrolase</keyword>
<evidence type="ECO:0000259" key="14">
    <source>
        <dbReference type="Pfam" id="PF01930"/>
    </source>
</evidence>
<evidence type="ECO:0000256" key="10">
    <source>
        <dbReference type="ARBA" id="ARBA00023014"/>
    </source>
</evidence>
<feature type="domain" description="DUF83" evidence="14">
    <location>
        <begin position="13"/>
        <end position="189"/>
    </location>
</feature>
<dbReference type="InterPro" id="IPR022765">
    <property type="entry name" value="Dna2/Cas4_DUF83"/>
</dbReference>
<evidence type="ECO:0000256" key="11">
    <source>
        <dbReference type="ARBA" id="ARBA00023118"/>
    </source>
</evidence>
<dbReference type="InterPro" id="IPR051827">
    <property type="entry name" value="Cas4_exonuclease"/>
</dbReference>
<dbReference type="Proteomes" id="UP000251213">
    <property type="component" value="Unassembled WGS sequence"/>
</dbReference>
<dbReference type="InterPro" id="IPR011604">
    <property type="entry name" value="PDDEXK-like_dom_sf"/>
</dbReference>
<evidence type="ECO:0000256" key="4">
    <source>
        <dbReference type="ARBA" id="ARBA00020049"/>
    </source>
</evidence>
<dbReference type="InterPro" id="IPR013343">
    <property type="entry name" value="CRISPR-assoc_prot_Cas4"/>
</dbReference>
<comment type="function">
    <text evidence="13">CRISPR (clustered regularly interspaced short palindromic repeat) is an adaptive immune system that provides protection against mobile genetic elements (viruses, transposable elements and conjugative plasmids). CRISPR clusters contain sequences complementary to antecedent mobile elements and target invading nucleic acids. CRISPR clusters are transcribed and processed into CRISPR RNA (crRNA).</text>
</comment>
<evidence type="ECO:0000256" key="6">
    <source>
        <dbReference type="ARBA" id="ARBA00022723"/>
    </source>
</evidence>
<dbReference type="GO" id="GO:0046872">
    <property type="term" value="F:metal ion binding"/>
    <property type="evidence" value="ECO:0007669"/>
    <property type="project" value="UniProtKB-KW"/>
</dbReference>
<dbReference type="PANTHER" id="PTHR36531:SF6">
    <property type="entry name" value="DNA REPLICATION ATP-DEPENDENT HELICASE_NUCLEASE DNA2"/>
    <property type="match status" value="1"/>
</dbReference>
<organism evidence="15 16">
    <name type="scientific">Thermoflavimicrobium daqui</name>
    <dbReference type="NCBI Taxonomy" id="2137476"/>
    <lineage>
        <taxon>Bacteria</taxon>
        <taxon>Bacillati</taxon>
        <taxon>Bacillota</taxon>
        <taxon>Bacilli</taxon>
        <taxon>Bacillales</taxon>
        <taxon>Thermoactinomycetaceae</taxon>
        <taxon>Thermoflavimicrobium</taxon>
    </lineage>
</organism>
<reference evidence="15 16" key="2">
    <citation type="submission" date="2018-06" db="EMBL/GenBank/DDBJ databases">
        <authorList>
            <person name="Zhirakovskaya E."/>
        </authorList>
    </citation>
    <scope>NUCLEOTIDE SEQUENCE [LARGE SCALE GENOMIC DNA]</scope>
    <source>
        <strain evidence="15 16">FBKL4.011</strain>
    </source>
</reference>
<dbReference type="EMBL" id="QJKK01000002">
    <property type="protein sequence ID" value="RAL26158.1"/>
    <property type="molecule type" value="Genomic_DNA"/>
</dbReference>
<proteinExistence type="inferred from homology"/>
<evidence type="ECO:0000256" key="1">
    <source>
        <dbReference type="ARBA" id="ARBA00001966"/>
    </source>
</evidence>
<keyword evidence="6 13" id="KW-0479">Metal-binding</keyword>
<gene>
    <name evidence="15" type="primary">cas4</name>
    <name evidence="15" type="ORF">DL897_03935</name>
</gene>
<dbReference type="GO" id="GO:0004527">
    <property type="term" value="F:exonuclease activity"/>
    <property type="evidence" value="ECO:0007669"/>
    <property type="project" value="UniProtKB-KW"/>
</dbReference>
<name>A0A364K7A6_9BACL</name>
<comment type="similarity">
    <text evidence="2 13">Belongs to the CRISPR-associated exonuclease Cas4 family.</text>
</comment>
<evidence type="ECO:0000256" key="5">
    <source>
        <dbReference type="ARBA" id="ARBA00022722"/>
    </source>
</evidence>
<keyword evidence="10 13" id="KW-0411">Iron-sulfur</keyword>
<dbReference type="Pfam" id="PF01930">
    <property type="entry name" value="Cas_Cas4"/>
    <property type="match status" value="1"/>
</dbReference>
<sequence length="206" mass="24549">MECFKMNELFIEGHAINAYVYCPRRCYYEYVERVFYHNVYTIHGKLLHEHVDEVGQEKRGERQLYRSLFLQSQKLGLSIRCDVVEEKNGCLYPVEYKRGQLANWENNQMQLCAQALALEELIGKEVPFGYLFFYGSFRRQKVEFTTELREKTIEIIAVIRKMYQEKNSPPSGIDDWSRCRHCSMVDYCLPQDRANLKGKVLWELFI</sequence>
<dbReference type="Gene3D" id="3.90.320.10">
    <property type="match status" value="1"/>
</dbReference>
<comment type="cofactor">
    <cofactor evidence="1">
        <name>[4Fe-4S] cluster</name>
        <dbReference type="ChEBI" id="CHEBI:49883"/>
    </cofactor>
</comment>
<dbReference type="NCBIfam" id="TIGR00372">
    <property type="entry name" value="cas4"/>
    <property type="match status" value="1"/>
</dbReference>
<dbReference type="GO" id="GO:0051607">
    <property type="term" value="P:defense response to virus"/>
    <property type="evidence" value="ECO:0007669"/>
    <property type="project" value="UniProtKB-KW"/>
</dbReference>
<accession>A0A364K7A6</accession>
<keyword evidence="16" id="KW-1185">Reference proteome</keyword>
<evidence type="ECO:0000256" key="3">
    <source>
        <dbReference type="ARBA" id="ARBA00012768"/>
    </source>
</evidence>
<dbReference type="EC" id="3.1.12.1" evidence="3 13"/>
<keyword evidence="9 13" id="KW-0408">Iron</keyword>
<evidence type="ECO:0000256" key="12">
    <source>
        <dbReference type="ARBA" id="ARBA00023211"/>
    </source>
</evidence>
<evidence type="ECO:0000313" key="15">
    <source>
        <dbReference type="EMBL" id="RAL26158.1"/>
    </source>
</evidence>
<comment type="cofactor">
    <cofactor evidence="13">
        <name>Mg(2+)</name>
        <dbReference type="ChEBI" id="CHEBI:18420"/>
    </cofactor>
    <cofactor evidence="13">
        <name>Mn(2+)</name>
        <dbReference type="ChEBI" id="CHEBI:29035"/>
    </cofactor>
    <text evidence="13">Mg(2+) or Mn(2+) required for ssDNA cleavage activity.</text>
</comment>
<dbReference type="GO" id="GO:0051536">
    <property type="term" value="F:iron-sulfur cluster binding"/>
    <property type="evidence" value="ECO:0007669"/>
    <property type="project" value="UniProtKB-KW"/>
</dbReference>
<dbReference type="AlphaFoldDB" id="A0A364K7A6"/>
<reference evidence="15 16" key="1">
    <citation type="submission" date="2018-06" db="EMBL/GenBank/DDBJ databases">
        <title>Thermoflavimicrobium daqus sp. nov., a thermophilic microbe isolated from Moutai-flavour Daqu.</title>
        <authorList>
            <person name="Wang X."/>
            <person name="Zhou H."/>
        </authorList>
    </citation>
    <scope>NUCLEOTIDE SEQUENCE [LARGE SCALE GENOMIC DNA]</scope>
    <source>
        <strain evidence="15 16">FBKL4.011</strain>
    </source>
</reference>
<evidence type="ECO:0000256" key="13">
    <source>
        <dbReference type="RuleBase" id="RU365022"/>
    </source>
</evidence>
<keyword evidence="8 13" id="KW-0269">Exonuclease</keyword>
<keyword evidence="12 13" id="KW-0464">Manganese</keyword>
<keyword evidence="11 13" id="KW-0051">Antiviral defense</keyword>